<feature type="region of interest" description="Disordered" evidence="1">
    <location>
        <begin position="100"/>
        <end position="124"/>
    </location>
</feature>
<keyword evidence="3" id="KW-1185">Reference proteome</keyword>
<dbReference type="AlphaFoldDB" id="S8DFX0"/>
<feature type="region of interest" description="Disordered" evidence="1">
    <location>
        <begin position="16"/>
        <end position="81"/>
    </location>
</feature>
<feature type="compositionally biased region" description="Pro residues" evidence="1">
    <location>
        <begin position="58"/>
        <end position="70"/>
    </location>
</feature>
<dbReference type="Proteomes" id="UP000015453">
    <property type="component" value="Unassembled WGS sequence"/>
</dbReference>
<dbReference type="PANTHER" id="PTHR47587">
    <property type="entry name" value="OS05G0103500 PROTEIN"/>
    <property type="match status" value="1"/>
</dbReference>
<sequence length="168" mass="19051">MAESFTVHISSNLISHLLDDGERVKTRTRKPKPNIPSNPKQDGIDDSKKLQGGGWPLLQPPPPLYLPGIPPKQENNPDVDRIHSVLKESEKVLEKLEKKEESMLEDVTRRAKDLHDKEFKAPNPKPVPCLVEKNACLNCYEENLKEPLKCAQLVNDFAECARRARRSV</sequence>
<dbReference type="EMBL" id="AUSU01009369">
    <property type="protein sequence ID" value="EPS58277.1"/>
    <property type="molecule type" value="Genomic_DNA"/>
</dbReference>
<reference evidence="2 3" key="1">
    <citation type="journal article" date="2013" name="BMC Genomics">
        <title>The miniature genome of a carnivorous plant Genlisea aurea contains a low number of genes and short non-coding sequences.</title>
        <authorList>
            <person name="Leushkin E.V."/>
            <person name="Sutormin R.A."/>
            <person name="Nabieva E.R."/>
            <person name="Penin A.A."/>
            <person name="Kondrashov A.S."/>
            <person name="Logacheva M.D."/>
        </authorList>
    </citation>
    <scope>NUCLEOTIDE SEQUENCE [LARGE SCALE GENOMIC DNA]</scope>
</reference>
<name>S8DFX0_9LAMI</name>
<evidence type="ECO:0000313" key="2">
    <source>
        <dbReference type="EMBL" id="EPS58277.1"/>
    </source>
</evidence>
<organism evidence="2 3">
    <name type="scientific">Genlisea aurea</name>
    <dbReference type="NCBI Taxonomy" id="192259"/>
    <lineage>
        <taxon>Eukaryota</taxon>
        <taxon>Viridiplantae</taxon>
        <taxon>Streptophyta</taxon>
        <taxon>Embryophyta</taxon>
        <taxon>Tracheophyta</taxon>
        <taxon>Spermatophyta</taxon>
        <taxon>Magnoliopsida</taxon>
        <taxon>eudicotyledons</taxon>
        <taxon>Gunneridae</taxon>
        <taxon>Pentapetalae</taxon>
        <taxon>asterids</taxon>
        <taxon>lamiids</taxon>
        <taxon>Lamiales</taxon>
        <taxon>Lentibulariaceae</taxon>
        <taxon>Genlisea</taxon>
    </lineage>
</organism>
<protein>
    <submittedName>
        <fullName evidence="2">Uncharacterized protein</fullName>
    </submittedName>
</protein>
<accession>S8DFX0</accession>
<proteinExistence type="predicted"/>
<evidence type="ECO:0000256" key="1">
    <source>
        <dbReference type="SAM" id="MobiDB-lite"/>
    </source>
</evidence>
<evidence type="ECO:0000313" key="3">
    <source>
        <dbReference type="Proteomes" id="UP000015453"/>
    </source>
</evidence>
<comment type="caution">
    <text evidence="2">The sequence shown here is derived from an EMBL/GenBank/DDBJ whole genome shotgun (WGS) entry which is preliminary data.</text>
</comment>
<gene>
    <name evidence="2" type="ORF">M569_16539</name>
</gene>
<dbReference type="OrthoDB" id="70030at2759"/>
<feature type="compositionally biased region" description="Basic and acidic residues" evidence="1">
    <location>
        <begin position="100"/>
        <end position="120"/>
    </location>
</feature>
<dbReference type="PANTHER" id="PTHR47587:SF2">
    <property type="entry name" value="OS05G0103500 PROTEIN"/>
    <property type="match status" value="1"/>
</dbReference>